<comment type="caution">
    <text evidence="2">The sequence shown here is derived from an EMBL/GenBank/DDBJ whole genome shotgun (WGS) entry which is preliminary data.</text>
</comment>
<reference evidence="2 3" key="1">
    <citation type="journal article" date="2014" name="PLoS Genet.">
        <title>Phylogenetically driven sequencing of extremely halophilic archaea reveals strategies for static and dynamic osmo-response.</title>
        <authorList>
            <person name="Becker E.A."/>
            <person name="Seitzer P.M."/>
            <person name="Tritt A."/>
            <person name="Larsen D."/>
            <person name="Krusor M."/>
            <person name="Yao A.I."/>
            <person name="Wu D."/>
            <person name="Madern D."/>
            <person name="Eisen J.A."/>
            <person name="Darling A.E."/>
            <person name="Facciotti M.T."/>
        </authorList>
    </citation>
    <scope>NUCLEOTIDE SEQUENCE [LARGE SCALE GENOMIC DNA]</scope>
    <source>
        <strain evidence="2 3">JCM 14624</strain>
    </source>
</reference>
<dbReference type="OrthoDB" id="157642at2157"/>
<gene>
    <name evidence="2" type="ORF">C479_15672</name>
</gene>
<keyword evidence="1" id="KW-0812">Transmembrane</keyword>
<keyword evidence="1" id="KW-1133">Transmembrane helix</keyword>
<feature type="transmembrane region" description="Helical" evidence="1">
    <location>
        <begin position="55"/>
        <end position="72"/>
    </location>
</feature>
<feature type="transmembrane region" description="Helical" evidence="1">
    <location>
        <begin position="20"/>
        <end position="48"/>
    </location>
</feature>
<evidence type="ECO:0000256" key="1">
    <source>
        <dbReference type="SAM" id="Phobius"/>
    </source>
</evidence>
<keyword evidence="3" id="KW-1185">Reference proteome</keyword>
<name>M0B9U9_9EURY</name>
<accession>M0B9U9</accession>
<dbReference type="InterPro" id="IPR055941">
    <property type="entry name" value="DUF7519"/>
</dbReference>
<sequence>MTARNSRPSTVAGSCALGAGLVGVVVAGLGSIESAAIAVAGFGLLVWAVRRGGSVALDLGSVILFLALVHGTSRTASMGGALVGSLAVVLAWDFAHTARDIGRQLGRDSQTKRLEVVRISTSALAGLVPASVGYLVFLSVGSVGSVGALVALVLSILFVTVALGTGVSSVRSRTGDVFRDV</sequence>
<dbReference type="STRING" id="1227490.C479_15672"/>
<keyword evidence="1" id="KW-0472">Membrane</keyword>
<organism evidence="2 3">
    <name type="scientific">Halovivax asiaticus JCM 14624</name>
    <dbReference type="NCBI Taxonomy" id="1227490"/>
    <lineage>
        <taxon>Archaea</taxon>
        <taxon>Methanobacteriati</taxon>
        <taxon>Methanobacteriota</taxon>
        <taxon>Stenosarchaea group</taxon>
        <taxon>Halobacteria</taxon>
        <taxon>Halobacteriales</taxon>
        <taxon>Natrialbaceae</taxon>
        <taxon>Halovivax</taxon>
    </lineage>
</organism>
<evidence type="ECO:0000313" key="2">
    <source>
        <dbReference type="EMBL" id="ELZ07058.1"/>
    </source>
</evidence>
<dbReference type="AlphaFoldDB" id="M0B9U9"/>
<dbReference type="Pfam" id="PF24363">
    <property type="entry name" value="DUF7519"/>
    <property type="match status" value="1"/>
</dbReference>
<dbReference type="Proteomes" id="UP000011560">
    <property type="component" value="Unassembled WGS sequence"/>
</dbReference>
<evidence type="ECO:0000313" key="3">
    <source>
        <dbReference type="Proteomes" id="UP000011560"/>
    </source>
</evidence>
<protein>
    <submittedName>
        <fullName evidence="2">Uncharacterized protein</fullName>
    </submittedName>
</protein>
<proteinExistence type="predicted"/>
<feature type="transmembrane region" description="Helical" evidence="1">
    <location>
        <begin position="116"/>
        <end position="137"/>
    </location>
</feature>
<feature type="transmembrane region" description="Helical" evidence="1">
    <location>
        <begin position="143"/>
        <end position="163"/>
    </location>
</feature>
<dbReference type="EMBL" id="AOIQ01000024">
    <property type="protein sequence ID" value="ELZ07058.1"/>
    <property type="molecule type" value="Genomic_DNA"/>
</dbReference>
<dbReference type="RefSeq" id="WP_007704734.1">
    <property type="nucleotide sequence ID" value="NZ_AOIQ01000024.1"/>
</dbReference>